<feature type="coiled-coil region" evidence="1">
    <location>
        <begin position="75"/>
        <end position="102"/>
    </location>
</feature>
<proteinExistence type="predicted"/>
<reference evidence="4" key="2">
    <citation type="submission" date="2023-05" db="EMBL/GenBank/DDBJ databases">
        <authorList>
            <consortium name="Lawrence Berkeley National Laboratory"/>
            <person name="Steindorff A."/>
            <person name="Hensen N."/>
            <person name="Bonometti L."/>
            <person name="Westerberg I."/>
            <person name="Brannstrom I.O."/>
            <person name="Guillou S."/>
            <person name="Cros-Aarteil S."/>
            <person name="Calhoun S."/>
            <person name="Haridas S."/>
            <person name="Kuo A."/>
            <person name="Mondo S."/>
            <person name="Pangilinan J."/>
            <person name="Riley R."/>
            <person name="Labutti K."/>
            <person name="Andreopoulos B."/>
            <person name="Lipzen A."/>
            <person name="Chen C."/>
            <person name="Yanf M."/>
            <person name="Daum C."/>
            <person name="Ng V."/>
            <person name="Clum A."/>
            <person name="Ohm R."/>
            <person name="Martin F."/>
            <person name="Silar P."/>
            <person name="Natvig D."/>
            <person name="Lalanne C."/>
            <person name="Gautier V."/>
            <person name="Ament-Velasquez S.L."/>
            <person name="Kruys A."/>
            <person name="Hutchinson M.I."/>
            <person name="Powell A.J."/>
            <person name="Barry K."/>
            <person name="Miller A.N."/>
            <person name="Grigoriev I.V."/>
            <person name="Debuchy R."/>
            <person name="Gladieux P."/>
            <person name="Thoren M.H."/>
            <person name="Johannesson H."/>
        </authorList>
    </citation>
    <scope>NUCLEOTIDE SEQUENCE</scope>
    <source>
        <strain evidence="4">CBS 315.58</strain>
    </source>
</reference>
<evidence type="ECO:0000313" key="4">
    <source>
        <dbReference type="EMBL" id="KAK4197968.1"/>
    </source>
</evidence>
<feature type="transmembrane region" description="Helical" evidence="3">
    <location>
        <begin position="217"/>
        <end position="239"/>
    </location>
</feature>
<name>A0AAN6XD74_9PEZI</name>
<organism evidence="4 5">
    <name type="scientific">Triangularia verruculosa</name>
    <dbReference type="NCBI Taxonomy" id="2587418"/>
    <lineage>
        <taxon>Eukaryota</taxon>
        <taxon>Fungi</taxon>
        <taxon>Dikarya</taxon>
        <taxon>Ascomycota</taxon>
        <taxon>Pezizomycotina</taxon>
        <taxon>Sordariomycetes</taxon>
        <taxon>Sordariomycetidae</taxon>
        <taxon>Sordariales</taxon>
        <taxon>Podosporaceae</taxon>
        <taxon>Triangularia</taxon>
    </lineage>
</organism>
<keyword evidence="1" id="KW-0175">Coiled coil</keyword>
<sequence>MADGYNPYRNVRPGSMPTFEDASSSPPAPKSDDSSDDDVAVVGVEFIDALTKWNKHTHEQQMKMITVKEAHRQRARIHEKDTKNTEKQLKKMEQDHEKAMLDKHIGHKNAIFDKQYKALQLKADMEEANRDQTNSLLQSVPEALELAITMMHRHEADHLVTMHRQEETHLANTHRQQENHLPIMQGHEQNHLAATQRLEQAHYKAIVSINTQHEDHLLAAGCVTFGVVGLLFVLLWWLFRWLMG</sequence>
<keyword evidence="3" id="KW-0472">Membrane</keyword>
<keyword evidence="3" id="KW-0812">Transmembrane</keyword>
<evidence type="ECO:0000256" key="2">
    <source>
        <dbReference type="SAM" id="MobiDB-lite"/>
    </source>
</evidence>
<accession>A0AAN6XD74</accession>
<protein>
    <submittedName>
        <fullName evidence="4">Uncharacterized protein</fullName>
    </submittedName>
</protein>
<keyword evidence="5" id="KW-1185">Reference proteome</keyword>
<reference evidence="4" key="1">
    <citation type="journal article" date="2023" name="Mol. Phylogenet. Evol.">
        <title>Genome-scale phylogeny and comparative genomics of the fungal order Sordariales.</title>
        <authorList>
            <person name="Hensen N."/>
            <person name="Bonometti L."/>
            <person name="Westerberg I."/>
            <person name="Brannstrom I.O."/>
            <person name="Guillou S."/>
            <person name="Cros-Aarteil S."/>
            <person name="Calhoun S."/>
            <person name="Haridas S."/>
            <person name="Kuo A."/>
            <person name="Mondo S."/>
            <person name="Pangilinan J."/>
            <person name="Riley R."/>
            <person name="LaButti K."/>
            <person name="Andreopoulos B."/>
            <person name="Lipzen A."/>
            <person name="Chen C."/>
            <person name="Yan M."/>
            <person name="Daum C."/>
            <person name="Ng V."/>
            <person name="Clum A."/>
            <person name="Steindorff A."/>
            <person name="Ohm R.A."/>
            <person name="Martin F."/>
            <person name="Silar P."/>
            <person name="Natvig D.O."/>
            <person name="Lalanne C."/>
            <person name="Gautier V."/>
            <person name="Ament-Velasquez S.L."/>
            <person name="Kruys A."/>
            <person name="Hutchinson M.I."/>
            <person name="Powell A.J."/>
            <person name="Barry K."/>
            <person name="Miller A.N."/>
            <person name="Grigoriev I.V."/>
            <person name="Debuchy R."/>
            <person name="Gladieux P."/>
            <person name="Hiltunen Thoren M."/>
            <person name="Johannesson H."/>
        </authorList>
    </citation>
    <scope>NUCLEOTIDE SEQUENCE</scope>
    <source>
        <strain evidence="4">CBS 315.58</strain>
    </source>
</reference>
<evidence type="ECO:0000256" key="3">
    <source>
        <dbReference type="SAM" id="Phobius"/>
    </source>
</evidence>
<evidence type="ECO:0000313" key="5">
    <source>
        <dbReference type="Proteomes" id="UP001303160"/>
    </source>
</evidence>
<evidence type="ECO:0000256" key="1">
    <source>
        <dbReference type="SAM" id="Coils"/>
    </source>
</evidence>
<gene>
    <name evidence="4" type="ORF">QBC40DRAFT_350552</name>
</gene>
<dbReference type="AlphaFoldDB" id="A0AAN6XD74"/>
<comment type="caution">
    <text evidence="4">The sequence shown here is derived from an EMBL/GenBank/DDBJ whole genome shotgun (WGS) entry which is preliminary data.</text>
</comment>
<feature type="region of interest" description="Disordered" evidence="2">
    <location>
        <begin position="1"/>
        <end position="37"/>
    </location>
</feature>
<keyword evidence="3" id="KW-1133">Transmembrane helix</keyword>
<dbReference type="EMBL" id="MU863953">
    <property type="protein sequence ID" value="KAK4197968.1"/>
    <property type="molecule type" value="Genomic_DNA"/>
</dbReference>
<dbReference type="Proteomes" id="UP001303160">
    <property type="component" value="Unassembled WGS sequence"/>
</dbReference>